<feature type="modified residue" description="4-aspartylphosphate" evidence="2">
    <location>
        <position position="56"/>
    </location>
</feature>
<dbReference type="InterPro" id="IPR011006">
    <property type="entry name" value="CheY-like_superfamily"/>
</dbReference>
<dbReference type="PROSITE" id="PS50110">
    <property type="entry name" value="RESPONSE_REGULATORY"/>
    <property type="match status" value="1"/>
</dbReference>
<dbReference type="Proteomes" id="UP000177996">
    <property type="component" value="Unassembled WGS sequence"/>
</dbReference>
<dbReference type="SMART" id="SM00448">
    <property type="entry name" value="REC"/>
    <property type="match status" value="1"/>
</dbReference>
<evidence type="ECO:0000313" key="5">
    <source>
        <dbReference type="Proteomes" id="UP000177996"/>
    </source>
</evidence>
<dbReference type="AlphaFoldDB" id="A0A1G2D3Q6"/>
<evidence type="ECO:0000313" key="4">
    <source>
        <dbReference type="EMBL" id="OGZ08229.1"/>
    </source>
</evidence>
<sequence length="144" mass="16425">MAVKPIHILMVDDDPNIQRLFAAQLARAGYEVMAAHDGNEGREMARRFQPDLILLDVRMPVMDGYKTLQYLKRENETKHIPIIFLTNEDFSIEGQKAGKELGMDGYLSKTERRQVILAKVNEVLKKYGHELPKEAEEEVASPSN</sequence>
<feature type="domain" description="Response regulatory" evidence="3">
    <location>
        <begin position="7"/>
        <end position="124"/>
    </location>
</feature>
<evidence type="ECO:0000259" key="3">
    <source>
        <dbReference type="PROSITE" id="PS50110"/>
    </source>
</evidence>
<organism evidence="4 5">
    <name type="scientific">Candidatus Lloydbacteria bacterium RIFCSPHIGHO2_02_FULL_50_13</name>
    <dbReference type="NCBI Taxonomy" id="1798661"/>
    <lineage>
        <taxon>Bacteria</taxon>
        <taxon>Candidatus Lloydiibacteriota</taxon>
    </lineage>
</organism>
<dbReference type="PANTHER" id="PTHR44591">
    <property type="entry name" value="STRESS RESPONSE REGULATOR PROTEIN 1"/>
    <property type="match status" value="1"/>
</dbReference>
<accession>A0A1G2D3Q6</accession>
<comment type="caution">
    <text evidence="4">The sequence shown here is derived from an EMBL/GenBank/DDBJ whole genome shotgun (WGS) entry which is preliminary data.</text>
</comment>
<dbReference type="PANTHER" id="PTHR44591:SF23">
    <property type="entry name" value="CHEY SUBFAMILY"/>
    <property type="match status" value="1"/>
</dbReference>
<reference evidence="4 5" key="1">
    <citation type="journal article" date="2016" name="Nat. Commun.">
        <title>Thousands of microbial genomes shed light on interconnected biogeochemical processes in an aquifer system.</title>
        <authorList>
            <person name="Anantharaman K."/>
            <person name="Brown C.T."/>
            <person name="Hug L.A."/>
            <person name="Sharon I."/>
            <person name="Castelle C.J."/>
            <person name="Probst A.J."/>
            <person name="Thomas B.C."/>
            <person name="Singh A."/>
            <person name="Wilkins M.J."/>
            <person name="Karaoz U."/>
            <person name="Brodie E.L."/>
            <person name="Williams K.H."/>
            <person name="Hubbard S.S."/>
            <person name="Banfield J.F."/>
        </authorList>
    </citation>
    <scope>NUCLEOTIDE SEQUENCE [LARGE SCALE GENOMIC DNA]</scope>
</reference>
<dbReference type="EMBL" id="MHLL01000039">
    <property type="protein sequence ID" value="OGZ08229.1"/>
    <property type="molecule type" value="Genomic_DNA"/>
</dbReference>
<evidence type="ECO:0000256" key="2">
    <source>
        <dbReference type="PROSITE-ProRule" id="PRU00169"/>
    </source>
</evidence>
<proteinExistence type="predicted"/>
<gene>
    <name evidence="4" type="ORF">A3D65_02640</name>
</gene>
<name>A0A1G2D3Q6_9BACT</name>
<keyword evidence="1 2" id="KW-0597">Phosphoprotein</keyword>
<dbReference type="InterPro" id="IPR001789">
    <property type="entry name" value="Sig_transdc_resp-reg_receiver"/>
</dbReference>
<dbReference type="Gene3D" id="3.40.50.2300">
    <property type="match status" value="1"/>
</dbReference>
<dbReference type="SUPFAM" id="SSF52172">
    <property type="entry name" value="CheY-like"/>
    <property type="match status" value="1"/>
</dbReference>
<dbReference type="Pfam" id="PF00072">
    <property type="entry name" value="Response_reg"/>
    <property type="match status" value="1"/>
</dbReference>
<protein>
    <recommendedName>
        <fullName evidence="3">Response regulatory domain-containing protein</fullName>
    </recommendedName>
</protein>
<dbReference type="InterPro" id="IPR050595">
    <property type="entry name" value="Bact_response_regulator"/>
</dbReference>
<evidence type="ECO:0000256" key="1">
    <source>
        <dbReference type="ARBA" id="ARBA00022553"/>
    </source>
</evidence>
<dbReference type="GO" id="GO:0000160">
    <property type="term" value="P:phosphorelay signal transduction system"/>
    <property type="evidence" value="ECO:0007669"/>
    <property type="project" value="InterPro"/>
</dbReference>
<dbReference type="STRING" id="1798661.A3D65_02640"/>